<feature type="compositionally biased region" description="Basic residues" evidence="1">
    <location>
        <begin position="92"/>
        <end position="111"/>
    </location>
</feature>
<dbReference type="Proteomes" id="UP000002669">
    <property type="component" value="Unassembled WGS sequence"/>
</dbReference>
<reference evidence="3" key="1">
    <citation type="journal article" date="2012" name="MBio">
        <title>Comparative genome analysis of Trichophyton rubrum and related dermatophytes reveals candidate genes involved in infection.</title>
        <authorList>
            <person name="Martinez D.A."/>
            <person name="Oliver B.G."/>
            <person name="Graeser Y."/>
            <person name="Goldberg J.M."/>
            <person name="Li W."/>
            <person name="Martinez-Rossi N.M."/>
            <person name="Monod M."/>
            <person name="Shelest E."/>
            <person name="Barton R.C."/>
            <person name="Birch E."/>
            <person name="Brakhage A.A."/>
            <person name="Chen Z."/>
            <person name="Gurr S.J."/>
            <person name="Heiman D."/>
            <person name="Heitman J."/>
            <person name="Kosti I."/>
            <person name="Rossi A."/>
            <person name="Saif S."/>
            <person name="Samalova M."/>
            <person name="Saunders C.W."/>
            <person name="Shea T."/>
            <person name="Summerbell R.C."/>
            <person name="Xu J."/>
            <person name="Young S."/>
            <person name="Zeng Q."/>
            <person name="Birren B.W."/>
            <person name="Cuomo C.A."/>
            <person name="White T.C."/>
        </authorList>
    </citation>
    <scope>NUCLEOTIDE SEQUENCE [LARGE SCALE GENOMIC DNA]</scope>
    <source>
        <strain evidence="3">ATCC MYA-4604 / CBS 118893</strain>
    </source>
</reference>
<dbReference type="AlphaFoldDB" id="E5QZB5"/>
<dbReference type="VEuPathDB" id="FungiDB:MGYG_08921"/>
<dbReference type="InParanoid" id="E5QZB5"/>
<dbReference type="HOGENOM" id="CLU_2157754_0_0_1"/>
<name>E5QZB5_ARTGP</name>
<evidence type="ECO:0000256" key="1">
    <source>
        <dbReference type="SAM" id="MobiDB-lite"/>
    </source>
</evidence>
<dbReference type="RefSeq" id="XP_003177085.1">
    <property type="nucleotide sequence ID" value="XM_003177037.1"/>
</dbReference>
<accession>E5QZB5</accession>
<proteinExistence type="predicted"/>
<gene>
    <name evidence="2" type="ORF">MGYG_08921</name>
</gene>
<feature type="region of interest" description="Disordered" evidence="1">
    <location>
        <begin position="86"/>
        <end position="111"/>
    </location>
</feature>
<protein>
    <submittedName>
        <fullName evidence="2">Uncharacterized protein</fullName>
    </submittedName>
</protein>
<keyword evidence="3" id="KW-1185">Reference proteome</keyword>
<dbReference type="OrthoDB" id="10609924at2759"/>
<dbReference type="GeneID" id="10032410"/>
<evidence type="ECO:0000313" key="2">
    <source>
        <dbReference type="EMBL" id="EFQ98133.1"/>
    </source>
</evidence>
<organism evidence="3">
    <name type="scientific">Arthroderma gypseum (strain ATCC MYA-4604 / CBS 118893)</name>
    <name type="common">Microsporum gypseum</name>
    <dbReference type="NCBI Taxonomy" id="535722"/>
    <lineage>
        <taxon>Eukaryota</taxon>
        <taxon>Fungi</taxon>
        <taxon>Dikarya</taxon>
        <taxon>Ascomycota</taxon>
        <taxon>Pezizomycotina</taxon>
        <taxon>Eurotiomycetes</taxon>
        <taxon>Eurotiomycetidae</taxon>
        <taxon>Onygenales</taxon>
        <taxon>Arthrodermataceae</taxon>
        <taxon>Nannizzia</taxon>
    </lineage>
</organism>
<evidence type="ECO:0000313" key="3">
    <source>
        <dbReference type="Proteomes" id="UP000002669"/>
    </source>
</evidence>
<sequence length="111" mass="11771">MVKALSGQGDLGPVKMKIDGRCRVSRRGLKGIGRLGAGTHKMPLELLLGRGAIAADGVGRRMGVTWASYGSSIEASADGETRVDGLGVGLASRRRGKERERKGRGRGRRRS</sequence>
<dbReference type="EMBL" id="DS989822">
    <property type="protein sequence ID" value="EFQ98133.1"/>
    <property type="molecule type" value="Genomic_DNA"/>
</dbReference>